<dbReference type="InterPro" id="IPR038501">
    <property type="entry name" value="Spore_GerAC_C_sf"/>
</dbReference>
<evidence type="ECO:0000259" key="8">
    <source>
        <dbReference type="Pfam" id="PF05504"/>
    </source>
</evidence>
<feature type="domain" description="Spore germination GerAC-like C-terminal" evidence="8">
    <location>
        <begin position="197"/>
        <end position="371"/>
    </location>
</feature>
<dbReference type="PANTHER" id="PTHR35789:SF1">
    <property type="entry name" value="SPORE GERMINATION PROTEIN B3"/>
    <property type="match status" value="1"/>
</dbReference>
<evidence type="ECO:0000256" key="5">
    <source>
        <dbReference type="ARBA" id="ARBA00023136"/>
    </source>
</evidence>
<evidence type="ECO:0000256" key="3">
    <source>
        <dbReference type="ARBA" id="ARBA00022544"/>
    </source>
</evidence>
<name>A0A1I5V6W0_9BACI</name>
<dbReference type="InterPro" id="IPR008844">
    <property type="entry name" value="Spore_GerAC-like"/>
</dbReference>
<dbReference type="PROSITE" id="PS51257">
    <property type="entry name" value="PROKAR_LIPOPROTEIN"/>
    <property type="match status" value="1"/>
</dbReference>
<keyword evidence="11" id="KW-1185">Reference proteome</keyword>
<dbReference type="OrthoDB" id="2592518at2"/>
<dbReference type="InterPro" id="IPR046953">
    <property type="entry name" value="Spore_GerAC-like_C"/>
</dbReference>
<keyword evidence="5" id="KW-0472">Membrane</keyword>
<reference evidence="11" key="1">
    <citation type="submission" date="2016-10" db="EMBL/GenBank/DDBJ databases">
        <authorList>
            <person name="Varghese N."/>
            <person name="Submissions S."/>
        </authorList>
    </citation>
    <scope>NUCLEOTIDE SEQUENCE [LARGE SCALE GENOMIC DNA]</scope>
    <source>
        <strain evidence="11">DSM 11706</strain>
    </source>
</reference>
<dbReference type="Proteomes" id="UP000198734">
    <property type="component" value="Unassembled WGS sequence"/>
</dbReference>
<sequence>MKKYRFYFIILFLPSLLIGCVETNILDRVGLVTLVGYDVGKEERMATTSAVREVNPEFQSNVEVVTTENSTSKGNRVKTNRKLSKKVVVGQMRVVLFGEELAKDDIHRYIDAHLENPTVSNSLYMAVAEGEVAPLLEYEYQNIDDIGQHIFRLLEQNIEQENMISSTLHEVGRDLYSEGEDIFMPIIKREEELVELSGIAIFKNGKMVSSLRPEDTFYVKLIGGNYKSGTFETILTKEEIPDDLMKNKPDEIPIAFDALTSEKELKLINKNTPEFDLNITIKTRLTEIYPDVNIGDPKTVKKLEEAISKNLSREISRVIAYCQSVESDIFAFGDKYRSSVRNSKLTKEKWHELYKNMKVNVKVDLTILRSGVFE</sequence>
<dbReference type="RefSeq" id="WP_093534212.1">
    <property type="nucleotide sequence ID" value="NZ_CP183885.1"/>
</dbReference>
<comment type="subcellular location">
    <subcellularLocation>
        <location evidence="1">Membrane</location>
        <topology evidence="1">Lipid-anchor</topology>
    </subcellularLocation>
</comment>
<evidence type="ECO:0000256" key="1">
    <source>
        <dbReference type="ARBA" id="ARBA00004635"/>
    </source>
</evidence>
<dbReference type="AlphaFoldDB" id="A0A1I5V6W0"/>
<evidence type="ECO:0000256" key="2">
    <source>
        <dbReference type="ARBA" id="ARBA00007886"/>
    </source>
</evidence>
<accession>A0A1I5V6W0</accession>
<dbReference type="Gene3D" id="3.30.300.210">
    <property type="entry name" value="Nutrient germinant receptor protein C, domain 3"/>
    <property type="match status" value="1"/>
</dbReference>
<dbReference type="PANTHER" id="PTHR35789">
    <property type="entry name" value="SPORE GERMINATION PROTEIN B3"/>
    <property type="match status" value="1"/>
</dbReference>
<protein>
    <submittedName>
        <fullName evidence="10">Spore germination protein</fullName>
    </submittedName>
</protein>
<keyword evidence="6" id="KW-0564">Palmitate</keyword>
<evidence type="ECO:0000256" key="6">
    <source>
        <dbReference type="ARBA" id="ARBA00023139"/>
    </source>
</evidence>
<organism evidence="10 11">
    <name type="scientific">Psychrobacillus psychrotolerans</name>
    <dbReference type="NCBI Taxonomy" id="126156"/>
    <lineage>
        <taxon>Bacteria</taxon>
        <taxon>Bacillati</taxon>
        <taxon>Bacillota</taxon>
        <taxon>Bacilli</taxon>
        <taxon>Bacillales</taxon>
        <taxon>Bacillaceae</taxon>
        <taxon>Psychrobacillus</taxon>
    </lineage>
</organism>
<keyword evidence="3" id="KW-0309">Germination</keyword>
<comment type="similarity">
    <text evidence="2">Belongs to the GerABKC lipoprotein family.</text>
</comment>
<dbReference type="Pfam" id="PF25198">
    <property type="entry name" value="Spore_GerAC_N"/>
    <property type="match status" value="1"/>
</dbReference>
<evidence type="ECO:0000313" key="11">
    <source>
        <dbReference type="Proteomes" id="UP000198734"/>
    </source>
</evidence>
<evidence type="ECO:0000256" key="4">
    <source>
        <dbReference type="ARBA" id="ARBA00022729"/>
    </source>
</evidence>
<keyword evidence="7" id="KW-0449">Lipoprotein</keyword>
<dbReference type="GO" id="GO:0016020">
    <property type="term" value="C:membrane"/>
    <property type="evidence" value="ECO:0007669"/>
    <property type="project" value="UniProtKB-SubCell"/>
</dbReference>
<dbReference type="InterPro" id="IPR057336">
    <property type="entry name" value="GerAC_N"/>
</dbReference>
<evidence type="ECO:0000313" key="10">
    <source>
        <dbReference type="EMBL" id="SFQ03190.1"/>
    </source>
</evidence>
<feature type="domain" description="Spore germination protein N-terminal" evidence="9">
    <location>
        <begin position="24"/>
        <end position="188"/>
    </location>
</feature>
<proteinExistence type="inferred from homology"/>
<evidence type="ECO:0000259" key="9">
    <source>
        <dbReference type="Pfam" id="PF25198"/>
    </source>
</evidence>
<dbReference type="GO" id="GO:0009847">
    <property type="term" value="P:spore germination"/>
    <property type="evidence" value="ECO:0007669"/>
    <property type="project" value="InterPro"/>
</dbReference>
<gene>
    <name evidence="10" type="ORF">SAMN05421670_0694</name>
</gene>
<dbReference type="NCBIfam" id="TIGR02887">
    <property type="entry name" value="spore_ger_x_C"/>
    <property type="match status" value="1"/>
</dbReference>
<keyword evidence="4" id="KW-0732">Signal</keyword>
<dbReference type="Pfam" id="PF05504">
    <property type="entry name" value="Spore_GerAC"/>
    <property type="match status" value="1"/>
</dbReference>
<dbReference type="EMBL" id="FOXU01000001">
    <property type="protein sequence ID" value="SFQ03190.1"/>
    <property type="molecule type" value="Genomic_DNA"/>
</dbReference>
<dbReference type="STRING" id="126156.SAMN05421670_0694"/>
<evidence type="ECO:0000256" key="7">
    <source>
        <dbReference type="ARBA" id="ARBA00023288"/>
    </source>
</evidence>